<dbReference type="InterPro" id="IPR051198">
    <property type="entry name" value="BchE-like"/>
</dbReference>
<evidence type="ECO:0000256" key="3">
    <source>
        <dbReference type="ARBA" id="ARBA00022723"/>
    </source>
</evidence>
<evidence type="ECO:0000259" key="6">
    <source>
        <dbReference type="PROSITE" id="PS51332"/>
    </source>
</evidence>
<dbReference type="Gene3D" id="3.40.50.280">
    <property type="entry name" value="Cobalamin-binding domain"/>
    <property type="match status" value="1"/>
</dbReference>
<dbReference type="GO" id="GO:0005829">
    <property type="term" value="C:cytosol"/>
    <property type="evidence" value="ECO:0007669"/>
    <property type="project" value="TreeGrafter"/>
</dbReference>
<dbReference type="GO" id="GO:0031419">
    <property type="term" value="F:cobalamin binding"/>
    <property type="evidence" value="ECO:0007669"/>
    <property type="project" value="InterPro"/>
</dbReference>
<dbReference type="SFLD" id="SFLDS00029">
    <property type="entry name" value="Radical_SAM"/>
    <property type="match status" value="1"/>
</dbReference>
<dbReference type="GO" id="GO:0051539">
    <property type="term" value="F:4 iron, 4 sulfur cluster binding"/>
    <property type="evidence" value="ECO:0007669"/>
    <property type="project" value="UniProtKB-KW"/>
</dbReference>
<dbReference type="CDD" id="cd01335">
    <property type="entry name" value="Radical_SAM"/>
    <property type="match status" value="1"/>
</dbReference>
<dbReference type="PROSITE" id="PS51332">
    <property type="entry name" value="B12_BINDING"/>
    <property type="match status" value="1"/>
</dbReference>
<dbReference type="AlphaFoldDB" id="A0A381VVB9"/>
<dbReference type="CDD" id="cd02068">
    <property type="entry name" value="radical_SAM_B12_BD"/>
    <property type="match status" value="1"/>
</dbReference>
<dbReference type="Gene3D" id="3.80.30.20">
    <property type="entry name" value="tm_1862 like domain"/>
    <property type="match status" value="1"/>
</dbReference>
<evidence type="ECO:0000256" key="4">
    <source>
        <dbReference type="ARBA" id="ARBA00023004"/>
    </source>
</evidence>
<proteinExistence type="predicted"/>
<dbReference type="SFLD" id="SFLDG01082">
    <property type="entry name" value="B12-binding_domain_containing"/>
    <property type="match status" value="1"/>
</dbReference>
<dbReference type="EMBL" id="UINC01009892">
    <property type="protein sequence ID" value="SVA44230.1"/>
    <property type="molecule type" value="Genomic_DNA"/>
</dbReference>
<sequence>MKVTLIQPKYFNIWEALGLAYIGAYIKKKFPGKLELNFHQGNFDDDHSIVKEATTSDLVAFSCTSPAFRPALRLAEYIKRIRPEIRTVFGGFHPSAVPDDCLKEEAIDQVVVGEGEEAFLKILLGEESPIVQADGFSGLNSIFPDRNLIRNIRTVNLSERQIGKRITSFQSVRVCPLRCSFCAERVVTGVYQKQDNPIRERHPEHLLDEIEWAASEYQLDYFKFSDATWNTSIEKVMTFCEEKIKRNFNLPWDANLHASYVDKKMLEIMKAAGCQLINVGVESGSQKILNEMKKGLSVEKVKQVFGWARELGLERRAFFLLGSPNETETDIRLTESLVEEIQPEVFGITILSPYPGTAHYDSKTMKDYDWTFADEYSNPYWETKYFSNTEIKRWQGYLTNKFSSSLSWHNRLIKENPHLVNQLG</sequence>
<dbReference type="Pfam" id="PF02310">
    <property type="entry name" value="B12-binding"/>
    <property type="match status" value="1"/>
</dbReference>
<evidence type="ECO:0000259" key="7">
    <source>
        <dbReference type="PROSITE" id="PS51918"/>
    </source>
</evidence>
<dbReference type="SFLD" id="SFLDG01123">
    <property type="entry name" value="methyltransferase_(Class_B)"/>
    <property type="match status" value="1"/>
</dbReference>
<dbReference type="InterPro" id="IPR034466">
    <property type="entry name" value="Methyltransferase_Class_B"/>
</dbReference>
<dbReference type="InterPro" id="IPR006638">
    <property type="entry name" value="Elp3/MiaA/NifB-like_rSAM"/>
</dbReference>
<dbReference type="InterPro" id="IPR058240">
    <property type="entry name" value="rSAM_sf"/>
</dbReference>
<dbReference type="InterPro" id="IPR007197">
    <property type="entry name" value="rSAM"/>
</dbReference>
<organism evidence="8">
    <name type="scientific">marine metagenome</name>
    <dbReference type="NCBI Taxonomy" id="408172"/>
    <lineage>
        <taxon>unclassified sequences</taxon>
        <taxon>metagenomes</taxon>
        <taxon>ecological metagenomes</taxon>
    </lineage>
</organism>
<evidence type="ECO:0000256" key="5">
    <source>
        <dbReference type="ARBA" id="ARBA00023014"/>
    </source>
</evidence>
<dbReference type="GO" id="GO:0003824">
    <property type="term" value="F:catalytic activity"/>
    <property type="evidence" value="ECO:0007669"/>
    <property type="project" value="InterPro"/>
</dbReference>
<keyword evidence="4" id="KW-0408">Iron</keyword>
<name>A0A381VVB9_9ZZZZ</name>
<dbReference type="SUPFAM" id="SSF102114">
    <property type="entry name" value="Radical SAM enzymes"/>
    <property type="match status" value="1"/>
</dbReference>
<feature type="domain" description="B12-binding" evidence="6">
    <location>
        <begin position="2"/>
        <end position="133"/>
    </location>
</feature>
<evidence type="ECO:0000256" key="1">
    <source>
        <dbReference type="ARBA" id="ARBA00001966"/>
    </source>
</evidence>
<dbReference type="InterPro" id="IPR023404">
    <property type="entry name" value="rSAM_horseshoe"/>
</dbReference>
<evidence type="ECO:0000313" key="8">
    <source>
        <dbReference type="EMBL" id="SVA44230.1"/>
    </source>
</evidence>
<dbReference type="PANTHER" id="PTHR43409">
    <property type="entry name" value="ANAEROBIC MAGNESIUM-PROTOPORPHYRIN IX MONOMETHYL ESTER CYCLASE-RELATED"/>
    <property type="match status" value="1"/>
</dbReference>
<reference evidence="8" key="1">
    <citation type="submission" date="2018-05" db="EMBL/GenBank/DDBJ databases">
        <authorList>
            <person name="Lanie J.A."/>
            <person name="Ng W.-L."/>
            <person name="Kazmierczak K.M."/>
            <person name="Andrzejewski T.M."/>
            <person name="Davidsen T.M."/>
            <person name="Wayne K.J."/>
            <person name="Tettelin H."/>
            <person name="Glass J.I."/>
            <person name="Rusch D."/>
            <person name="Podicherti R."/>
            <person name="Tsui H.-C.T."/>
            <person name="Winkler M.E."/>
        </authorList>
    </citation>
    <scope>NUCLEOTIDE SEQUENCE</scope>
</reference>
<feature type="domain" description="Radical SAM core" evidence="7">
    <location>
        <begin position="161"/>
        <end position="383"/>
    </location>
</feature>
<comment type="cofactor">
    <cofactor evidence="1">
        <name>[4Fe-4S] cluster</name>
        <dbReference type="ChEBI" id="CHEBI:49883"/>
    </cofactor>
</comment>
<keyword evidence="3" id="KW-0479">Metal-binding</keyword>
<dbReference type="SMART" id="SM00729">
    <property type="entry name" value="Elp3"/>
    <property type="match status" value="1"/>
</dbReference>
<dbReference type="PANTHER" id="PTHR43409:SF16">
    <property type="entry name" value="SLR0320 PROTEIN"/>
    <property type="match status" value="1"/>
</dbReference>
<keyword evidence="2" id="KW-0949">S-adenosyl-L-methionine</keyword>
<accession>A0A381VVB9</accession>
<evidence type="ECO:0000256" key="2">
    <source>
        <dbReference type="ARBA" id="ARBA00022691"/>
    </source>
</evidence>
<dbReference type="InterPro" id="IPR006158">
    <property type="entry name" value="Cobalamin-bd"/>
</dbReference>
<protein>
    <submittedName>
        <fullName evidence="8">Uncharacterized protein</fullName>
    </submittedName>
</protein>
<dbReference type="PROSITE" id="PS51918">
    <property type="entry name" value="RADICAL_SAM"/>
    <property type="match status" value="1"/>
</dbReference>
<keyword evidence="5" id="KW-0411">Iron-sulfur</keyword>
<dbReference type="Pfam" id="PF04055">
    <property type="entry name" value="Radical_SAM"/>
    <property type="match status" value="1"/>
</dbReference>
<dbReference type="GO" id="GO:0046872">
    <property type="term" value="F:metal ion binding"/>
    <property type="evidence" value="ECO:0007669"/>
    <property type="project" value="UniProtKB-KW"/>
</dbReference>
<gene>
    <name evidence="8" type="ORF">METZ01_LOCUS97084</name>
</gene>